<dbReference type="Proteomes" id="UP000251251">
    <property type="component" value="Segment"/>
</dbReference>
<keyword evidence="4" id="KW-0118">Viral capsid assembly</keyword>
<evidence type="ECO:0000313" key="8">
    <source>
        <dbReference type="Proteomes" id="UP000251251"/>
    </source>
</evidence>
<keyword evidence="2 7" id="KW-0645">Protease</keyword>
<keyword evidence="8" id="KW-1185">Reference proteome</keyword>
<evidence type="ECO:0000256" key="4">
    <source>
        <dbReference type="ARBA" id="ARBA00022950"/>
    </source>
</evidence>
<keyword evidence="5" id="KW-1273">Viral capsid maturation</keyword>
<accession>A0A2Z2GXL6</accession>
<proteinExistence type="predicted"/>
<evidence type="ECO:0000313" key="7">
    <source>
        <dbReference type="EMBL" id="ARQ94816.1"/>
    </source>
</evidence>
<dbReference type="InterPro" id="IPR054613">
    <property type="entry name" value="Peptidase_S78_dom"/>
</dbReference>
<feature type="domain" description="Prohead serine protease" evidence="6">
    <location>
        <begin position="47"/>
        <end position="145"/>
    </location>
</feature>
<dbReference type="Pfam" id="PF04586">
    <property type="entry name" value="Peptidase_S78"/>
    <property type="match status" value="1"/>
</dbReference>
<name>A0A2Z2GXL6_9CAUD</name>
<organism evidence="7 8">
    <name type="scientific">Lactococcus phage PLgW-1</name>
    <dbReference type="NCBI Taxonomy" id="1983536"/>
    <lineage>
        <taxon>Viruses</taxon>
        <taxon>Duplodnaviria</taxon>
        <taxon>Heunggongvirae</taxon>
        <taxon>Uroviricota</taxon>
        <taxon>Caudoviricetes</taxon>
        <taxon>Uwajimavirus</taxon>
        <taxon>Uwajimavirus PLgW1</taxon>
    </lineage>
</organism>
<keyword evidence="1" id="KW-1188">Viral release from host cell</keyword>
<dbReference type="GO" id="GO:0046797">
    <property type="term" value="P:viral procapsid maturation"/>
    <property type="evidence" value="ECO:0007669"/>
    <property type="project" value="UniProtKB-KW"/>
</dbReference>
<gene>
    <name evidence="7" type="ORF">PLgW1_5</name>
</gene>
<sequence>MKLVKNAVEIDVSTDEEGTKSFTAVASKVGTVNRNGLQLTSNSLEIERNRYPFLYNHGEGSSEVIGDVGIAYSEENNAYMCDFVIYDTHPNIKQAVENGAFNSVSVSYYMTDYDIQEDESVLVKNAIMNEVSLVSVPADPEALMANNAIGAELAKEAKNKARLEEIKKAYE</sequence>
<dbReference type="GO" id="GO:0006508">
    <property type="term" value="P:proteolysis"/>
    <property type="evidence" value="ECO:0007669"/>
    <property type="project" value="UniProtKB-KW"/>
</dbReference>
<evidence type="ECO:0000259" key="6">
    <source>
        <dbReference type="Pfam" id="PF04586"/>
    </source>
</evidence>
<reference evidence="7" key="1">
    <citation type="submission" date="2017-04" db="EMBL/GenBank/DDBJ databases">
        <title>Genome sequence and comparative analysis of three virulent Lactococcus garvieae phages, novel phages with genome architecture linking the 936 group phages of Lactococcus lactis.</title>
        <authorList>
            <person name="Hoai T.D."/>
            <person name="Nishiki I."/>
            <person name="Yoshida T."/>
            <person name="Nakai T."/>
        </authorList>
    </citation>
    <scope>NUCLEOTIDE SEQUENCE [LARGE SCALE GENOMIC DNA]</scope>
</reference>
<evidence type="ECO:0000256" key="5">
    <source>
        <dbReference type="ARBA" id="ARBA00023045"/>
    </source>
</evidence>
<evidence type="ECO:0000256" key="1">
    <source>
        <dbReference type="ARBA" id="ARBA00022612"/>
    </source>
</evidence>
<protein>
    <submittedName>
        <fullName evidence="7">Protease</fullName>
    </submittedName>
</protein>
<dbReference type="GO" id="GO:0008233">
    <property type="term" value="F:peptidase activity"/>
    <property type="evidence" value="ECO:0007669"/>
    <property type="project" value="UniProtKB-KW"/>
</dbReference>
<evidence type="ECO:0000256" key="3">
    <source>
        <dbReference type="ARBA" id="ARBA00022801"/>
    </source>
</evidence>
<evidence type="ECO:0000256" key="2">
    <source>
        <dbReference type="ARBA" id="ARBA00022670"/>
    </source>
</evidence>
<keyword evidence="3" id="KW-0378">Hydrolase</keyword>
<dbReference type="EMBL" id="KY888143">
    <property type="protein sequence ID" value="ARQ94816.1"/>
    <property type="molecule type" value="Genomic_DNA"/>
</dbReference>